<keyword evidence="1" id="KW-0378">Hydrolase</keyword>
<dbReference type="AlphaFoldDB" id="A0A2N9PBP8"/>
<dbReference type="Proteomes" id="UP000238180">
    <property type="component" value="Unassembled WGS sequence"/>
</dbReference>
<dbReference type="GO" id="GO:0042781">
    <property type="term" value="F:3'-tRNA processing endoribonuclease activity"/>
    <property type="evidence" value="ECO:0007669"/>
    <property type="project" value="UniProtKB-EC"/>
</dbReference>
<proteinExistence type="predicted"/>
<dbReference type="EMBL" id="OLKH01000102">
    <property type="protein sequence ID" value="SPE77782.1"/>
    <property type="molecule type" value="Genomic_DNA"/>
</dbReference>
<dbReference type="EC" id="3.1.26.11" evidence="1"/>
<dbReference type="InterPro" id="IPR036866">
    <property type="entry name" value="RibonucZ/Hydroxyglut_hydro"/>
</dbReference>
<sequence>MFTAEIKSKIGEDISILIKPENYSYNFICECGDASDLTVKDCQNTEAIFISHTHIDHFINFDTILRHQIGIQRRVVICGPEGITNQVQSKIRAYQWNLIEENAIVYEVREIQIDSSIICAEIKPPFWNIESIDKELDFVYQNEKCTVEFVLLDHKTPSVAYLFKEHDTLKIDLGKAQFKGGAWVNELKMAYVNEQPQNQIAIADNFYTAQDLYFLLEMKKGHRLGVIMDHAANTENHDLIYSLFKECDTVYIESFYKAEDKEQAQQNYHSYSSESARIMKKCQVKNAIPVHFSRRYKEEDIQIVIQEFFQVFENQ</sequence>
<evidence type="ECO:0000313" key="1">
    <source>
        <dbReference type="EMBL" id="SPE77782.1"/>
    </source>
</evidence>
<dbReference type="PANTHER" id="PTHR46018:SF2">
    <property type="entry name" value="ZINC PHOSPHODIESTERASE ELAC PROTEIN 1"/>
    <property type="match status" value="1"/>
</dbReference>
<reference evidence="1 2" key="1">
    <citation type="submission" date="2018-02" db="EMBL/GenBank/DDBJ databases">
        <authorList>
            <person name="Cohen D.B."/>
            <person name="Kent A.D."/>
        </authorList>
    </citation>
    <scope>NUCLEOTIDE SEQUENCE [LARGE SCALE GENOMIC DNA]</scope>
    <source>
        <strain evidence="1">CIP109753</strain>
    </source>
</reference>
<dbReference type="PANTHER" id="PTHR46018">
    <property type="entry name" value="ZINC PHOSPHODIESTERASE ELAC PROTEIN 1"/>
    <property type="match status" value="1"/>
</dbReference>
<dbReference type="Gene3D" id="3.60.15.10">
    <property type="entry name" value="Ribonuclease Z/Hydroxyacylglutathione hydrolase-like"/>
    <property type="match status" value="1"/>
</dbReference>
<dbReference type="SUPFAM" id="SSF56281">
    <property type="entry name" value="Metallo-hydrolase/oxidoreductase"/>
    <property type="match status" value="1"/>
</dbReference>
<organism evidence="1 2">
    <name type="scientific">Flavobacterium columnare</name>
    <dbReference type="NCBI Taxonomy" id="996"/>
    <lineage>
        <taxon>Bacteria</taxon>
        <taxon>Pseudomonadati</taxon>
        <taxon>Bacteroidota</taxon>
        <taxon>Flavobacteriia</taxon>
        <taxon>Flavobacteriales</taxon>
        <taxon>Flavobacteriaceae</taxon>
        <taxon>Flavobacterium</taxon>
    </lineage>
</organism>
<evidence type="ECO:0000313" key="2">
    <source>
        <dbReference type="Proteomes" id="UP000238180"/>
    </source>
</evidence>
<accession>A0A2N9PBP8</accession>
<name>A0A2N9PBP8_9FLAO</name>
<dbReference type="RefSeq" id="WP_105196383.1">
    <property type="nucleotide sequence ID" value="NZ_OLKH01000102.1"/>
</dbReference>
<protein>
    <submittedName>
        <fullName evidence="1">Ribonuclease Z</fullName>
        <ecNumber evidence="1">3.1.26.11</ecNumber>
    </submittedName>
</protein>
<gene>
    <name evidence="1" type="primary">rnz</name>
    <name evidence="1" type="ORF">FLACOL_01790</name>
</gene>